<dbReference type="InterPro" id="IPR036291">
    <property type="entry name" value="NAD(P)-bd_dom_sf"/>
</dbReference>
<dbReference type="Proteomes" id="UP000195321">
    <property type="component" value="Unassembled WGS sequence"/>
</dbReference>
<dbReference type="SUPFAM" id="SSF51735">
    <property type="entry name" value="NAD(P)-binding Rossmann-fold domains"/>
    <property type="match status" value="1"/>
</dbReference>
<dbReference type="EMBL" id="MWPX01000031">
    <property type="protein sequence ID" value="OUM46959.1"/>
    <property type="molecule type" value="Genomic_DNA"/>
</dbReference>
<sequence length="92" mass="10251">MNLFIKLLAALELARYGIGVVAVALRASLSIHPLFNGYNDSWLIDIIKATVIGNKLTQPEQIVDTVYLISWEVVNVINDRVVMVDEGYASFK</sequence>
<proteinExistence type="predicted"/>
<evidence type="ECO:0000313" key="1">
    <source>
        <dbReference type="EMBL" id="OUM46959.1"/>
    </source>
</evidence>
<reference evidence="1 2" key="1">
    <citation type="submission" date="2017-02" db="EMBL/GenBank/DDBJ databases">
        <title>Bacillus pseudomycoides isolate FSL K6-0042.</title>
        <authorList>
            <person name="Kovac J."/>
        </authorList>
    </citation>
    <scope>NUCLEOTIDE SEQUENCE [LARGE SCALE GENOMIC DNA]</scope>
    <source>
        <strain evidence="1 2">FSL K6-0042</strain>
    </source>
</reference>
<comment type="caution">
    <text evidence="1">The sequence shown here is derived from an EMBL/GenBank/DDBJ whole genome shotgun (WGS) entry which is preliminary data.</text>
</comment>
<gene>
    <name evidence="1" type="ORF">BW425_20930</name>
</gene>
<accession>A0A1Y3M956</accession>
<protein>
    <submittedName>
        <fullName evidence="1">Uncharacterized protein</fullName>
    </submittedName>
</protein>
<organism evidence="1 2">
    <name type="scientific">Bacillus pseudomycoides</name>
    <dbReference type="NCBI Taxonomy" id="64104"/>
    <lineage>
        <taxon>Bacteria</taxon>
        <taxon>Bacillati</taxon>
        <taxon>Bacillota</taxon>
        <taxon>Bacilli</taxon>
        <taxon>Bacillales</taxon>
        <taxon>Bacillaceae</taxon>
        <taxon>Bacillus</taxon>
        <taxon>Bacillus cereus group</taxon>
    </lineage>
</organism>
<evidence type="ECO:0000313" key="2">
    <source>
        <dbReference type="Proteomes" id="UP000195321"/>
    </source>
</evidence>
<name>A0A1Y3M956_9BACI</name>
<dbReference type="AlphaFoldDB" id="A0A1Y3M956"/>